<gene>
    <name evidence="13" type="ORF">AOCH_001139</name>
</gene>
<evidence type="ECO:0000256" key="6">
    <source>
        <dbReference type="ARBA" id="ARBA00023140"/>
    </source>
</evidence>
<comment type="caution">
    <text evidence="13">The sequence shown here is derived from an EMBL/GenBank/DDBJ whole genome shotgun (WGS) entry which is preliminary data.</text>
</comment>
<evidence type="ECO:0000256" key="8">
    <source>
        <dbReference type="ARBA" id="ARBA00023212"/>
    </source>
</evidence>
<feature type="region of interest" description="Disordered" evidence="11">
    <location>
        <begin position="249"/>
        <end position="320"/>
    </location>
</feature>
<keyword evidence="8" id="KW-0206">Cytoskeleton</keyword>
<evidence type="ECO:0000313" key="13">
    <source>
        <dbReference type="EMBL" id="KKK22675.1"/>
    </source>
</evidence>
<dbReference type="GO" id="GO:0008290">
    <property type="term" value="C:F-actin capping protein complex"/>
    <property type="evidence" value="ECO:0007669"/>
    <property type="project" value="InterPro"/>
</dbReference>
<dbReference type="InterPro" id="IPR042489">
    <property type="entry name" value="CapZ_alpha_1"/>
</dbReference>
<evidence type="ECO:0000256" key="12">
    <source>
        <dbReference type="SAM" id="Phobius"/>
    </source>
</evidence>
<dbReference type="Pfam" id="PF05648">
    <property type="entry name" value="PEX11"/>
    <property type="match status" value="1"/>
</dbReference>
<feature type="compositionally biased region" description="Low complexity" evidence="11">
    <location>
        <begin position="661"/>
        <end position="677"/>
    </location>
</feature>
<feature type="compositionally biased region" description="Basic and acidic residues" evidence="11">
    <location>
        <begin position="431"/>
        <end position="446"/>
    </location>
</feature>
<evidence type="ECO:0000313" key="14">
    <source>
        <dbReference type="Proteomes" id="UP000034947"/>
    </source>
</evidence>
<dbReference type="Gene3D" id="3.90.1150.210">
    <property type="entry name" value="F-actin capping protein, beta subunit"/>
    <property type="match status" value="1"/>
</dbReference>
<dbReference type="GO" id="GO:0016559">
    <property type="term" value="P:peroxisome fission"/>
    <property type="evidence" value="ECO:0007669"/>
    <property type="project" value="InterPro"/>
</dbReference>
<feature type="region of interest" description="Disordered" evidence="11">
    <location>
        <begin position="1"/>
        <end position="20"/>
    </location>
</feature>
<feature type="region of interest" description="Disordered" evidence="11">
    <location>
        <begin position="1257"/>
        <end position="1281"/>
    </location>
</feature>
<feature type="compositionally biased region" description="Polar residues" evidence="11">
    <location>
        <begin position="249"/>
        <end position="261"/>
    </location>
</feature>
<evidence type="ECO:0000256" key="3">
    <source>
        <dbReference type="ARBA" id="ARBA00014038"/>
    </source>
</evidence>
<dbReference type="GO" id="GO:0051016">
    <property type="term" value="P:barbed-end actin filament capping"/>
    <property type="evidence" value="ECO:0007669"/>
    <property type="project" value="InterPro"/>
</dbReference>
<feature type="compositionally biased region" description="Low complexity" evidence="11">
    <location>
        <begin position="296"/>
        <end position="310"/>
    </location>
</feature>
<dbReference type="Pfam" id="PF01267">
    <property type="entry name" value="F-actin_cap_A"/>
    <property type="match status" value="1"/>
</dbReference>
<evidence type="ECO:0000256" key="11">
    <source>
        <dbReference type="SAM" id="MobiDB-lite"/>
    </source>
</evidence>
<dbReference type="PRINTS" id="PR00191">
    <property type="entry name" value="FACTINCAPA"/>
</dbReference>
<dbReference type="VEuPathDB" id="FungiDB:P175DRAFT_0429400"/>
<evidence type="ECO:0000256" key="1">
    <source>
        <dbReference type="ARBA" id="ARBA00004245"/>
    </source>
</evidence>
<feature type="compositionally biased region" description="Low complexity" evidence="11">
    <location>
        <begin position="1257"/>
        <end position="1266"/>
    </location>
</feature>
<feature type="compositionally biased region" description="Polar residues" evidence="11">
    <location>
        <begin position="276"/>
        <end position="295"/>
    </location>
</feature>
<keyword evidence="6" id="KW-0576">Peroxisome</keyword>
<sequence length="1335" mass="144249">RTNENRPRAMAGPDARDSPDWTRWTTADSPILIELFIPRPASYIAKLLDTPHFLSPTTASTLAIPRFVAISYSYSDSELVYNAVDPNNMASSTTSSTVSHSVPPIPFASRLSEQLSQQTRQGESGTETDSAGDKASLLGPPLRPSPKSRSLSDASKPSSSTPSVASEGRPSSKDDSSLPSAPETPQRPSLSGLSLNLSSKISGTVSLSTRAPLSPKLDSSHIYSSPGSVLPRRSRGLDFSRACTNLHHSTLAESSPDSSPTIGGRGVTIPQRRVSLGSTSVPPFSTSNPADRTTISSSVSSVNMMESDTSSSEEDDEPMIGDRDDMIVNTPQARKLGAGFSAFAAGNLPSPGNDWMGNYSQAAASLMSFQRARFRKGRSGHSSSSASVNSSKQSPGPLSPPVMKSIENQNGYFGHRGSVASRRESLSLGTRDLRLSDVSDEGENRSTRAHSPTATKSDGGPLGVIRRAVTRRSSLLPKTKTFARIRAALMEESAPIDCEAKREAEVIRQVRESEPEMPQTSPILTAFSSPNPFISRGLSTSLEDGGKSGAMIPDEPTSFSDQAHRNSGGHEFWNSFDERYRTPPPPLRPHASSVSEEDLAMELTPSTTFGSSTTEFAKPVERPASGSSTPFAAQPGLISEFRRKRRRDDDFDPNLIKRRAVSPSMSVQSSPVMPNSPAVKDTGYNIWGPPPKSNLGPLFTDRLGGESGGRNTSTTGPTGTLKRVGLQGMNETNDGFMNMSIDGYLAKIGGYRVRATVVDTGRNGFMVKLYTLYFPCCSFRRPAIKESPLMASTVELASSFIEGAPPGEVHSIPAIRVKLPSYIKSLTSDGPDIIPSLAPAFARYNEAQLATVKLPGASQEVIVSEFNKLEGNRYFDVESQTSFEVDHVTQVGSEPLEASAAQSYVLESQNADLIKSLLKSVAAHTREHYPASSYGVYPIENDSAVAIVLVANRYSPNNFWNGRFRSLYQVAVGDSTTVTGKIQVDVHYYEDGNVSLNTTKPASISIPSASAESIISRIAAAERNYQEELNKAFVHMAEGTFKSLRRQLPITRQKVEWEKVGGYRLGQDISGEITYSSLLGTSKRKPTMLRQFTKFTRTSAGLEKTLRLIQALCHVAIEVSNDSVSVSKLLLAKSQIALSRRYLRFFNFLDCFHRVVDLLGGSGPSSASASASDGDSQGFRVLLATLEIARWSCMGLYLALEDLTLLHAMNVWPVAWTNMVLTEAFKFWFYAISFSLAGTAVGLLGWFATGPVPVPEKSVPEKPVSGGEEKGEEKEKEAATNPSVAPFVRRLLADGCDLLIPGLFLRWIEVSDLVVGITMVVSTLISGQEIWSQVV</sequence>
<dbReference type="InterPro" id="IPR008733">
    <property type="entry name" value="PEX11"/>
</dbReference>
<dbReference type="Gene3D" id="3.30.1140.60">
    <property type="entry name" value="F-actin capping protein, alpha subunit"/>
    <property type="match status" value="1"/>
</dbReference>
<feature type="compositionally biased region" description="Polar residues" evidence="11">
    <location>
        <begin position="112"/>
        <end position="129"/>
    </location>
</feature>
<evidence type="ECO:0000256" key="10">
    <source>
        <dbReference type="ARBA" id="ARBA00046271"/>
    </source>
</evidence>
<dbReference type="InterPro" id="IPR042276">
    <property type="entry name" value="CapZ_alpha/beta_2"/>
</dbReference>
<dbReference type="VEuPathDB" id="FungiDB:P175DRAFT_0450095"/>
<evidence type="ECO:0000256" key="4">
    <source>
        <dbReference type="ARBA" id="ARBA00022467"/>
    </source>
</evidence>
<feature type="region of interest" description="Disordered" evidence="11">
    <location>
        <begin position="706"/>
        <end position="725"/>
    </location>
</feature>
<feature type="compositionally biased region" description="Low complexity" evidence="11">
    <location>
        <begin position="380"/>
        <end position="394"/>
    </location>
</feature>
<evidence type="ECO:0000256" key="2">
    <source>
        <dbReference type="ARBA" id="ARBA00010479"/>
    </source>
</evidence>
<dbReference type="GO" id="GO:0003779">
    <property type="term" value="F:actin binding"/>
    <property type="evidence" value="ECO:0007669"/>
    <property type="project" value="UniProtKB-KW"/>
</dbReference>
<dbReference type="SUPFAM" id="SSF90096">
    <property type="entry name" value="Subunits of heterodimeric actin filament capping protein Capz"/>
    <property type="match status" value="1"/>
</dbReference>
<feature type="region of interest" description="Disordered" evidence="11">
    <location>
        <begin position="112"/>
        <end position="195"/>
    </location>
</feature>
<comment type="function">
    <text evidence="9">F-actin-capping proteins bind in a Ca(2+)-independent manner to the fast growing ends of actin filaments (barbed end) thereby blocking the exchange of subunits at these ends. Unlike other capping proteins (such as gelsolin and severin), these proteins do not sever actin filaments.</text>
</comment>
<feature type="region of interest" description="Disordered" evidence="11">
    <location>
        <begin position="374"/>
        <end position="418"/>
    </location>
</feature>
<dbReference type="PROSITE" id="PS00748">
    <property type="entry name" value="F_ACTIN_CAPPING_A_1"/>
    <property type="match status" value="1"/>
</dbReference>
<evidence type="ECO:0000256" key="7">
    <source>
        <dbReference type="ARBA" id="ARBA00023203"/>
    </source>
</evidence>
<keyword evidence="12" id="KW-0812">Transmembrane</keyword>
<feature type="region of interest" description="Disordered" evidence="11">
    <location>
        <begin position="208"/>
        <end position="231"/>
    </location>
</feature>
<feature type="region of interest" description="Disordered" evidence="11">
    <location>
        <begin position="431"/>
        <end position="461"/>
    </location>
</feature>
<evidence type="ECO:0000256" key="5">
    <source>
        <dbReference type="ARBA" id="ARBA00023136"/>
    </source>
</evidence>
<keyword evidence="14" id="KW-1185">Reference proteome</keyword>
<feature type="compositionally biased region" description="Polar residues" evidence="11">
    <location>
        <begin position="709"/>
        <end position="718"/>
    </location>
</feature>
<dbReference type="PANTHER" id="PTHR42106:SF1">
    <property type="match status" value="1"/>
</dbReference>
<keyword evidence="7" id="KW-0009">Actin-binding</keyword>
<dbReference type="GO" id="GO:0005778">
    <property type="term" value="C:peroxisomal membrane"/>
    <property type="evidence" value="ECO:0007669"/>
    <property type="project" value="UniProtKB-SubCell"/>
</dbReference>
<keyword evidence="8" id="KW-0963">Cytoplasm</keyword>
<dbReference type="Proteomes" id="UP000034947">
    <property type="component" value="Unassembled WGS sequence"/>
</dbReference>
<dbReference type="FunFam" id="3.90.1150.210:FF:000003">
    <property type="entry name" value="F-actin-capping protein subunit alpha"/>
    <property type="match status" value="1"/>
</dbReference>
<feature type="compositionally biased region" description="Basic and acidic residues" evidence="11">
    <location>
        <begin position="1267"/>
        <end position="1278"/>
    </location>
</feature>
<feature type="non-terminal residue" evidence="13">
    <location>
        <position position="1"/>
    </location>
</feature>
<protein>
    <recommendedName>
        <fullName evidence="3">F-actin-capping protein subunit alpha</fullName>
    </recommendedName>
</protein>
<feature type="compositionally biased region" description="Low complexity" evidence="11">
    <location>
        <begin position="136"/>
        <end position="166"/>
    </location>
</feature>
<dbReference type="PROSITE" id="PS00749">
    <property type="entry name" value="F_ACTIN_CAPPING_A_2"/>
    <property type="match status" value="1"/>
</dbReference>
<dbReference type="InterPro" id="IPR017865">
    <property type="entry name" value="F-actin_cap_asu_CS"/>
</dbReference>
<dbReference type="InterPro" id="IPR002189">
    <property type="entry name" value="CapZ_alpha"/>
</dbReference>
<comment type="similarity">
    <text evidence="2">Belongs to the F-actin-capping protein alpha subunit family.</text>
</comment>
<organism evidence="13 14">
    <name type="scientific">Aspergillus ochraceoroseus</name>
    <dbReference type="NCBI Taxonomy" id="138278"/>
    <lineage>
        <taxon>Eukaryota</taxon>
        <taxon>Fungi</taxon>
        <taxon>Dikarya</taxon>
        <taxon>Ascomycota</taxon>
        <taxon>Pezizomycotina</taxon>
        <taxon>Eurotiomycetes</taxon>
        <taxon>Eurotiomycetidae</taxon>
        <taxon>Eurotiales</taxon>
        <taxon>Aspergillaceae</taxon>
        <taxon>Aspergillus</taxon>
        <taxon>Aspergillus subgen. Nidulantes</taxon>
    </lineage>
</organism>
<feature type="region of interest" description="Disordered" evidence="11">
    <location>
        <begin position="639"/>
        <end position="677"/>
    </location>
</feature>
<comment type="subcellular location">
    <subcellularLocation>
        <location evidence="1">Cytoplasm</location>
        <location evidence="1">Cytoskeleton</location>
    </subcellularLocation>
    <subcellularLocation>
        <location evidence="10">Peroxisome membrane</location>
    </subcellularLocation>
</comment>
<dbReference type="EMBL" id="JYKN01000880">
    <property type="protein sequence ID" value="KKK22675.1"/>
    <property type="molecule type" value="Genomic_DNA"/>
</dbReference>
<evidence type="ECO:0000256" key="9">
    <source>
        <dbReference type="ARBA" id="ARBA00025389"/>
    </source>
</evidence>
<accession>A0A0F8WYY0</accession>
<dbReference type="PANTHER" id="PTHR42106">
    <property type="entry name" value="CHROMOSOME 10, WHOLE GENOME SHOTGUN SEQUENCE"/>
    <property type="match status" value="1"/>
</dbReference>
<dbReference type="OrthoDB" id="340550at2759"/>
<keyword evidence="12" id="KW-1133">Transmembrane helix</keyword>
<dbReference type="InterPro" id="IPR037282">
    <property type="entry name" value="CapZ_alpha/beta"/>
</dbReference>
<keyword evidence="5 12" id="KW-0472">Membrane</keyword>
<reference evidence="13 14" key="1">
    <citation type="submission" date="2015-02" db="EMBL/GenBank/DDBJ databases">
        <title>Draft Genome Sequences of Two Closely-Related Aflatoxigenic Aspergillus Species Obtained from the Cote d'Ivoire.</title>
        <authorList>
            <person name="Moore G.G."/>
            <person name="Beltz S.B."/>
            <person name="Mack B.M."/>
        </authorList>
    </citation>
    <scope>NUCLEOTIDE SEQUENCE [LARGE SCALE GENOMIC DNA]</scope>
    <source>
        <strain evidence="13 14">SRRC1432</strain>
    </source>
</reference>
<feature type="transmembrane region" description="Helical" evidence="12">
    <location>
        <begin position="1227"/>
        <end position="1248"/>
    </location>
</feature>
<proteinExistence type="inferred from homology"/>
<dbReference type="VEuPathDB" id="FungiDB:P175DRAFT_0506136"/>
<keyword evidence="4" id="KW-0117">Actin capping</keyword>
<name>A0A0F8WYY0_9EURO</name>